<evidence type="ECO:0000313" key="2">
    <source>
        <dbReference type="Proteomes" id="UP000215931"/>
    </source>
</evidence>
<comment type="caution">
    <text evidence="1">The sequence shown here is derived from an EMBL/GenBank/DDBJ whole genome shotgun (WGS) entry which is preliminary data.</text>
</comment>
<organism evidence="1 2">
    <name type="scientific">Mesorhizobium wenxiniae</name>
    <dbReference type="NCBI Taxonomy" id="2014805"/>
    <lineage>
        <taxon>Bacteria</taxon>
        <taxon>Pseudomonadati</taxon>
        <taxon>Pseudomonadota</taxon>
        <taxon>Alphaproteobacteria</taxon>
        <taxon>Hyphomicrobiales</taxon>
        <taxon>Phyllobacteriaceae</taxon>
        <taxon>Mesorhizobium</taxon>
    </lineage>
</organism>
<dbReference type="Proteomes" id="UP000215931">
    <property type="component" value="Unassembled WGS sequence"/>
</dbReference>
<gene>
    <name evidence="1" type="ORF">CIT31_04445</name>
</gene>
<evidence type="ECO:0000313" key="1">
    <source>
        <dbReference type="EMBL" id="PAP96942.1"/>
    </source>
</evidence>
<dbReference type="RefSeq" id="WP_095517582.1">
    <property type="nucleotide sequence ID" value="NZ_NPKH01000011.1"/>
</dbReference>
<accession>A0A271KMF6</accession>
<name>A0A271KMF6_9HYPH</name>
<dbReference type="EMBL" id="NPKH01000011">
    <property type="protein sequence ID" value="PAP96942.1"/>
    <property type="molecule type" value="Genomic_DNA"/>
</dbReference>
<dbReference type="AlphaFoldDB" id="A0A271KMF6"/>
<sequence>MVAVGDDAGILAGFTVTLVTLNRRLGDGRRRLHVRALYTLAIGGNAYRFVILLGRSKERSDAAQAMSLDDEVIVHRADLDLIAVCRKVNFDFARYRRPDQYRPIADQV</sequence>
<protein>
    <submittedName>
        <fullName evidence="1">Uncharacterized protein</fullName>
    </submittedName>
</protein>
<keyword evidence="2" id="KW-1185">Reference proteome</keyword>
<proteinExistence type="predicted"/>
<reference evidence="1 2" key="1">
    <citation type="submission" date="2017-08" db="EMBL/GenBank/DDBJ databases">
        <title>Mesorhizobium wenxinae sp. nov., a novel rhizobial species isolated from root nodules of chickpea (Cicer arietinum L.).</title>
        <authorList>
            <person name="Zhang J."/>
        </authorList>
    </citation>
    <scope>NUCLEOTIDE SEQUENCE [LARGE SCALE GENOMIC DNA]</scope>
    <source>
        <strain evidence="2">WYCCWR 10019</strain>
    </source>
</reference>